<evidence type="ECO:0000313" key="2">
    <source>
        <dbReference type="EMBL" id="KTC82199.1"/>
    </source>
</evidence>
<reference evidence="2 4" key="1">
    <citation type="submission" date="2015-11" db="EMBL/GenBank/DDBJ databases">
        <title>Genomic analysis of 38 Legionella species identifies large and diverse effector repertoires.</title>
        <authorList>
            <person name="Burstein D."/>
            <person name="Amaro F."/>
            <person name="Zusman T."/>
            <person name="Lifshitz Z."/>
            <person name="Cohen O."/>
            <person name="Gilbert J.A."/>
            <person name="Pupko T."/>
            <person name="Shuman H.A."/>
            <person name="Segal G."/>
        </authorList>
    </citation>
    <scope>NUCLEOTIDE SEQUENCE [LARGE SCALE GENOMIC DNA]</scope>
    <source>
        <strain evidence="2 4">ORW</strain>
    </source>
</reference>
<gene>
    <name evidence="2" type="ORF">Lche_0463</name>
    <name evidence="3" type="ORF">NCTC11976_00196</name>
</gene>
<evidence type="ECO:0000313" key="3">
    <source>
        <dbReference type="EMBL" id="VEB32995.1"/>
    </source>
</evidence>
<keyword evidence="1" id="KW-0472">Membrane</keyword>
<keyword evidence="5" id="KW-1185">Reference proteome</keyword>
<protein>
    <recommendedName>
        <fullName evidence="6">Transmembrane protein</fullName>
    </recommendedName>
</protein>
<proteinExistence type="predicted"/>
<dbReference type="PATRIC" id="fig|28084.5.peg.500"/>
<dbReference type="Proteomes" id="UP000277577">
    <property type="component" value="Chromosome"/>
</dbReference>
<dbReference type="EMBL" id="LNXW01000009">
    <property type="protein sequence ID" value="KTC82199.1"/>
    <property type="molecule type" value="Genomic_DNA"/>
</dbReference>
<evidence type="ECO:0008006" key="6">
    <source>
        <dbReference type="Google" id="ProtNLM"/>
    </source>
</evidence>
<name>A0A0W0SFN2_9GAMM</name>
<dbReference type="OrthoDB" id="5653660at2"/>
<reference evidence="3 5" key="2">
    <citation type="submission" date="2018-12" db="EMBL/GenBank/DDBJ databases">
        <authorList>
            <consortium name="Pathogen Informatics"/>
        </authorList>
    </citation>
    <scope>NUCLEOTIDE SEQUENCE [LARGE SCALE GENOMIC DNA]</scope>
    <source>
        <strain evidence="3 5">NCTC11976</strain>
    </source>
</reference>
<sequence length="83" mass="9450">MNDKFPLGKIFENLVPFIIAGCAIALFFGLLFMFSYVLVWGIIIGAILWIVATIKQYLFPSSSTKKEVIKKNEGRIIEHDDKK</sequence>
<feature type="transmembrane region" description="Helical" evidence="1">
    <location>
        <begin position="38"/>
        <end position="58"/>
    </location>
</feature>
<evidence type="ECO:0000313" key="4">
    <source>
        <dbReference type="Proteomes" id="UP000054921"/>
    </source>
</evidence>
<evidence type="ECO:0000313" key="5">
    <source>
        <dbReference type="Proteomes" id="UP000277577"/>
    </source>
</evidence>
<dbReference type="EMBL" id="LR134173">
    <property type="protein sequence ID" value="VEB32995.1"/>
    <property type="molecule type" value="Genomic_DNA"/>
</dbReference>
<feature type="transmembrane region" description="Helical" evidence="1">
    <location>
        <begin position="14"/>
        <end position="32"/>
    </location>
</feature>
<dbReference type="Proteomes" id="UP000054921">
    <property type="component" value="Unassembled WGS sequence"/>
</dbReference>
<accession>A0A0W0SFN2</accession>
<keyword evidence="1" id="KW-0812">Transmembrane</keyword>
<dbReference type="AlphaFoldDB" id="A0A0W0SFN2"/>
<organism evidence="2 4">
    <name type="scientific">Legionella cherrii</name>
    <dbReference type="NCBI Taxonomy" id="28084"/>
    <lineage>
        <taxon>Bacteria</taxon>
        <taxon>Pseudomonadati</taxon>
        <taxon>Pseudomonadota</taxon>
        <taxon>Gammaproteobacteria</taxon>
        <taxon>Legionellales</taxon>
        <taxon>Legionellaceae</taxon>
        <taxon>Legionella</taxon>
    </lineage>
</organism>
<dbReference type="RefSeq" id="WP_028380776.1">
    <property type="nucleotide sequence ID" value="NZ_CAAAIT010000003.1"/>
</dbReference>
<dbReference type="STRING" id="28084.Lche_0463"/>
<evidence type="ECO:0000256" key="1">
    <source>
        <dbReference type="SAM" id="Phobius"/>
    </source>
</evidence>
<keyword evidence="1" id="KW-1133">Transmembrane helix</keyword>